<dbReference type="InterPro" id="IPR005184">
    <property type="entry name" value="DUF306_Meta_HslJ"/>
</dbReference>
<evidence type="ECO:0000313" key="3">
    <source>
        <dbReference type="EMBL" id="MFC3282778.1"/>
    </source>
</evidence>
<organism evidence="3 4">
    <name type="scientific">Litchfieldella rifensis</name>
    <dbReference type="NCBI Taxonomy" id="762643"/>
    <lineage>
        <taxon>Bacteria</taxon>
        <taxon>Pseudomonadati</taxon>
        <taxon>Pseudomonadota</taxon>
        <taxon>Gammaproteobacteria</taxon>
        <taxon>Oceanospirillales</taxon>
        <taxon>Halomonadaceae</taxon>
        <taxon>Litchfieldella</taxon>
    </lineage>
</organism>
<dbReference type="PANTHER" id="PTHR35535">
    <property type="entry name" value="HEAT SHOCK PROTEIN HSLJ"/>
    <property type="match status" value="1"/>
</dbReference>
<proteinExistence type="predicted"/>
<dbReference type="InterPro" id="IPR053147">
    <property type="entry name" value="Hsp_HslJ-like"/>
</dbReference>
<gene>
    <name evidence="3" type="ORF">ACFOEV_04050</name>
</gene>
<evidence type="ECO:0000313" key="4">
    <source>
        <dbReference type="Proteomes" id="UP001595579"/>
    </source>
</evidence>
<evidence type="ECO:0000259" key="2">
    <source>
        <dbReference type="Pfam" id="PF03724"/>
    </source>
</evidence>
<dbReference type="PANTHER" id="PTHR35535:SF2">
    <property type="entry name" value="DUF306 DOMAIN-CONTAINING PROTEIN"/>
    <property type="match status" value="1"/>
</dbReference>
<comment type="caution">
    <text evidence="3">The sequence shown here is derived from an EMBL/GenBank/DDBJ whole genome shotgun (WGS) entry which is preliminary data.</text>
</comment>
<sequence>MKGSWVAIGLVAVLLSGCAGSSPPAPQREQAAMDVADSPVIGPRWRLILLGTDERWSGNQPAWFEVAPEGGTLRLVGSDGCNRLSGQVELDDGNRIRIQNLASTRMACPNMAEAQRANALLENAYRYLIDDDRLVFFGRDSRVLGGFQRTSAR</sequence>
<feature type="domain" description="DUF306" evidence="2">
    <location>
        <begin position="42"/>
        <end position="143"/>
    </location>
</feature>
<feature type="chain" id="PRO_5046359072" evidence="1">
    <location>
        <begin position="22"/>
        <end position="153"/>
    </location>
</feature>
<feature type="signal peptide" evidence="1">
    <location>
        <begin position="1"/>
        <end position="21"/>
    </location>
</feature>
<evidence type="ECO:0000256" key="1">
    <source>
        <dbReference type="SAM" id="SignalP"/>
    </source>
</evidence>
<dbReference type="Pfam" id="PF03724">
    <property type="entry name" value="META"/>
    <property type="match status" value="1"/>
</dbReference>
<dbReference type="EMBL" id="JBHRUG010000009">
    <property type="protein sequence ID" value="MFC3282778.1"/>
    <property type="molecule type" value="Genomic_DNA"/>
</dbReference>
<keyword evidence="1" id="KW-0732">Signal</keyword>
<dbReference type="Gene3D" id="2.40.128.270">
    <property type="match status" value="1"/>
</dbReference>
<accession>A0ABV7LK36</accession>
<dbReference type="RefSeq" id="WP_386771852.1">
    <property type="nucleotide sequence ID" value="NZ_JBHRUG010000009.1"/>
</dbReference>
<protein>
    <submittedName>
        <fullName evidence="3">META domain-containing protein</fullName>
    </submittedName>
</protein>
<dbReference type="PROSITE" id="PS51257">
    <property type="entry name" value="PROKAR_LIPOPROTEIN"/>
    <property type="match status" value="1"/>
</dbReference>
<dbReference type="Proteomes" id="UP001595579">
    <property type="component" value="Unassembled WGS sequence"/>
</dbReference>
<dbReference type="InterPro" id="IPR038670">
    <property type="entry name" value="HslJ-like_sf"/>
</dbReference>
<reference evidence="4" key="1">
    <citation type="journal article" date="2019" name="Int. J. Syst. Evol. Microbiol.">
        <title>The Global Catalogue of Microorganisms (GCM) 10K type strain sequencing project: providing services to taxonomists for standard genome sequencing and annotation.</title>
        <authorList>
            <consortium name="The Broad Institute Genomics Platform"/>
            <consortium name="The Broad Institute Genome Sequencing Center for Infectious Disease"/>
            <person name="Wu L."/>
            <person name="Ma J."/>
        </authorList>
    </citation>
    <scope>NUCLEOTIDE SEQUENCE [LARGE SCALE GENOMIC DNA]</scope>
    <source>
        <strain evidence="4">CECT 7698</strain>
    </source>
</reference>
<name>A0ABV7LK36_9GAMM</name>
<keyword evidence="4" id="KW-1185">Reference proteome</keyword>